<evidence type="ECO:0000313" key="2">
    <source>
        <dbReference type="Proteomes" id="UP001153712"/>
    </source>
</evidence>
<organism evidence="1 2">
    <name type="scientific">Phyllotreta striolata</name>
    <name type="common">Striped flea beetle</name>
    <name type="synonym">Crioceris striolata</name>
    <dbReference type="NCBI Taxonomy" id="444603"/>
    <lineage>
        <taxon>Eukaryota</taxon>
        <taxon>Metazoa</taxon>
        <taxon>Ecdysozoa</taxon>
        <taxon>Arthropoda</taxon>
        <taxon>Hexapoda</taxon>
        <taxon>Insecta</taxon>
        <taxon>Pterygota</taxon>
        <taxon>Neoptera</taxon>
        <taxon>Endopterygota</taxon>
        <taxon>Coleoptera</taxon>
        <taxon>Polyphaga</taxon>
        <taxon>Cucujiformia</taxon>
        <taxon>Chrysomeloidea</taxon>
        <taxon>Chrysomelidae</taxon>
        <taxon>Galerucinae</taxon>
        <taxon>Alticini</taxon>
        <taxon>Phyllotreta</taxon>
    </lineage>
</organism>
<name>A0A9N9TCV5_PHYSR</name>
<dbReference type="EMBL" id="OU900104">
    <property type="protein sequence ID" value="CAG9855641.1"/>
    <property type="molecule type" value="Genomic_DNA"/>
</dbReference>
<proteinExistence type="predicted"/>
<accession>A0A9N9TCV5</accession>
<dbReference type="AlphaFoldDB" id="A0A9N9TCV5"/>
<reference evidence="1" key="1">
    <citation type="submission" date="2022-01" db="EMBL/GenBank/DDBJ databases">
        <authorList>
            <person name="King R."/>
        </authorList>
    </citation>
    <scope>NUCLEOTIDE SEQUENCE</scope>
</reference>
<sequence>MYCILVYITYEEFQRQNSENHEDDVFLKPPVVNKELFFNPNCVIGIIFDYLLEQTGIPKELKNKIDLRDENGISMELNRHPPHNNGLEIFIFKKKYNLVLITDDQEILPLIADNLPRDAPEKVTPEKAVPDKN</sequence>
<dbReference type="OrthoDB" id="2109241at2759"/>
<dbReference type="Proteomes" id="UP001153712">
    <property type="component" value="Chromosome 11"/>
</dbReference>
<keyword evidence="2" id="KW-1185">Reference proteome</keyword>
<protein>
    <submittedName>
        <fullName evidence="1">Uncharacterized protein</fullName>
    </submittedName>
</protein>
<gene>
    <name evidence="1" type="ORF">PHYEVI_LOCUS2087</name>
</gene>
<dbReference type="Pfam" id="PF15874">
    <property type="entry name" value="Il2rg"/>
    <property type="match status" value="1"/>
</dbReference>
<evidence type="ECO:0000313" key="1">
    <source>
        <dbReference type="EMBL" id="CAG9855641.1"/>
    </source>
</evidence>
<dbReference type="InterPro" id="IPR039471">
    <property type="entry name" value="CXorf65-like"/>
</dbReference>